<feature type="region of interest" description="Disordered" evidence="1">
    <location>
        <begin position="282"/>
        <end position="309"/>
    </location>
</feature>
<accession>A0AAW0CXM0</accession>
<reference evidence="2 3" key="1">
    <citation type="journal article" date="2024" name="J Genomics">
        <title>Draft genome sequencing and assembly of Favolaschia claudopus CIRM-BRFM 2984 isolated from oak limbs.</title>
        <authorList>
            <person name="Navarro D."/>
            <person name="Drula E."/>
            <person name="Chaduli D."/>
            <person name="Cazenave R."/>
            <person name="Ahrendt S."/>
            <person name="Wang J."/>
            <person name="Lipzen A."/>
            <person name="Daum C."/>
            <person name="Barry K."/>
            <person name="Grigoriev I.V."/>
            <person name="Favel A."/>
            <person name="Rosso M.N."/>
            <person name="Martin F."/>
        </authorList>
    </citation>
    <scope>NUCLEOTIDE SEQUENCE [LARGE SCALE GENOMIC DNA]</scope>
    <source>
        <strain evidence="2 3">CIRM-BRFM 2984</strain>
    </source>
</reference>
<proteinExistence type="predicted"/>
<evidence type="ECO:0000313" key="2">
    <source>
        <dbReference type="EMBL" id="KAK7043422.1"/>
    </source>
</evidence>
<organism evidence="2 3">
    <name type="scientific">Favolaschia claudopus</name>
    <dbReference type="NCBI Taxonomy" id="2862362"/>
    <lineage>
        <taxon>Eukaryota</taxon>
        <taxon>Fungi</taxon>
        <taxon>Dikarya</taxon>
        <taxon>Basidiomycota</taxon>
        <taxon>Agaricomycotina</taxon>
        <taxon>Agaricomycetes</taxon>
        <taxon>Agaricomycetidae</taxon>
        <taxon>Agaricales</taxon>
        <taxon>Marasmiineae</taxon>
        <taxon>Mycenaceae</taxon>
        <taxon>Favolaschia</taxon>
    </lineage>
</organism>
<keyword evidence="3" id="KW-1185">Reference proteome</keyword>
<feature type="compositionally biased region" description="Basic and acidic residues" evidence="1">
    <location>
        <begin position="287"/>
        <end position="309"/>
    </location>
</feature>
<dbReference type="EMBL" id="JAWWNJ010000012">
    <property type="protein sequence ID" value="KAK7043422.1"/>
    <property type="molecule type" value="Genomic_DNA"/>
</dbReference>
<name>A0AAW0CXM0_9AGAR</name>
<dbReference type="Proteomes" id="UP001362999">
    <property type="component" value="Unassembled WGS sequence"/>
</dbReference>
<gene>
    <name evidence="2" type="ORF">R3P38DRAFT_243533</name>
</gene>
<protein>
    <submittedName>
        <fullName evidence="2">Uncharacterized protein</fullName>
    </submittedName>
</protein>
<evidence type="ECO:0000256" key="1">
    <source>
        <dbReference type="SAM" id="MobiDB-lite"/>
    </source>
</evidence>
<comment type="caution">
    <text evidence="2">The sequence shown here is derived from an EMBL/GenBank/DDBJ whole genome shotgun (WGS) entry which is preliminary data.</text>
</comment>
<evidence type="ECO:0000313" key="3">
    <source>
        <dbReference type="Proteomes" id="UP001362999"/>
    </source>
</evidence>
<sequence>MALLCFRFSSCMIFLWPPPPPTSFLLLSSSHSTVLPSLPIILSLSHSPLPSYLPSTTYCIHTPPPRRPPALPTCDAGGVSCRLQPVLSCLALPPLLTPCYFSAFARSFVRACACSVPLSLTLIMHPIYLPLRSSRSRFRDVGGVPPSSLPFLPTYPKHIHFSLRLSLPASPPHLRFPLLAYCRVTSDRVPGSALHDTDGRGRASFAAPLSSFLPPHGLPPAFVRPLRTSMYVLPPRLPTTSALITYVRTFLSSLPLWDVRLHRLRTCTFLSPLALRRRVPYPTSPKARRETREAKEKIFTDGGGRKDVS</sequence>
<dbReference type="AlphaFoldDB" id="A0AAW0CXM0"/>